<feature type="compositionally biased region" description="Basic and acidic residues" evidence="1">
    <location>
        <begin position="734"/>
        <end position="743"/>
    </location>
</feature>
<dbReference type="AlphaFoldDB" id="A0A1B6J828"/>
<feature type="region of interest" description="Disordered" evidence="1">
    <location>
        <begin position="734"/>
        <end position="758"/>
    </location>
</feature>
<sequence length="758" mass="90799">YQGLNETPDQYVKRISFIQALFSDLDLWTNPRYLMFTAKYFLLLFKQLPGENDFDYYSRLFNRKPGESNEDYTKRIDIIYKIKPNLRFLFNNVTYLNYTQDYYQQLYGQKEGESYDKYLNRVFKQTPKEGNVEFVDKLKVLNAMYPKLPIWNNPKEVRYTRRYYMDMYKRLTGETDDDYYRRLMYQGPNESNEDYVRRMQVIQAVLPKLDLWTSRKYLMYTAKYFTFLYQKKEGEDKQTFDSRIFARQPGESKTDYVSRIDIMRILFNTELEHVFDNPDFLNYTKDYYTQKYGQKTGESIDDYVTRTFTEDPEESDYEYLNRVKVVKALFPDLEVWTDKSKIDSTKHFYELLYQKQPEQSDDDYYKNIFAQKPGESDETYKDRIEIFQLTYPELPVWDNPEYLVYTKKFYQLEYIKPKGQSDDQFYKPIFQKKVGETNAHYLNRLTNFFLVDPENPAWNDVEYLKYTKPYFSLLFAQKPDESVAAWANRLLKQYPEESDTEYKNRMNIVQAVVSKDVWDKITSLKAAEKDKLVSNAGVTYIDNEIKSTEDKDVNAAKVLAKRAYEGYYEYMARILEPDSDETEDSHKERLQWIKKNMPTVAQTDLYRYYTDGTYKTKADYPLLSALRHKAVHQLEKEGKTLKDVPILSKRSQVVLASQQPWETRRQYYEKLYKQNDEESLEDYYARILSQKPHESTNHFIKRLATLKKVFPTLAVWKNNEYLKYVGGVRADQVDNYKKTSAEKNDDESLESDSIGDDN</sequence>
<dbReference type="EMBL" id="GECU01012379">
    <property type="protein sequence ID" value="JAS95327.1"/>
    <property type="molecule type" value="Transcribed_RNA"/>
</dbReference>
<feature type="non-terminal residue" evidence="2">
    <location>
        <position position="1"/>
    </location>
</feature>
<protein>
    <submittedName>
        <fullName evidence="2">Uncharacterized protein</fullName>
    </submittedName>
</protein>
<proteinExistence type="predicted"/>
<gene>
    <name evidence="2" type="ORF">g.45660</name>
</gene>
<organism evidence="2">
    <name type="scientific">Homalodisca liturata</name>
    <dbReference type="NCBI Taxonomy" id="320908"/>
    <lineage>
        <taxon>Eukaryota</taxon>
        <taxon>Metazoa</taxon>
        <taxon>Ecdysozoa</taxon>
        <taxon>Arthropoda</taxon>
        <taxon>Hexapoda</taxon>
        <taxon>Insecta</taxon>
        <taxon>Pterygota</taxon>
        <taxon>Neoptera</taxon>
        <taxon>Paraneoptera</taxon>
        <taxon>Hemiptera</taxon>
        <taxon>Auchenorrhyncha</taxon>
        <taxon>Membracoidea</taxon>
        <taxon>Cicadellidae</taxon>
        <taxon>Cicadellinae</taxon>
        <taxon>Proconiini</taxon>
        <taxon>Homalodisca</taxon>
    </lineage>
</organism>
<evidence type="ECO:0000256" key="1">
    <source>
        <dbReference type="SAM" id="MobiDB-lite"/>
    </source>
</evidence>
<reference evidence="2" key="1">
    <citation type="submission" date="2015-11" db="EMBL/GenBank/DDBJ databases">
        <title>De novo transcriptome assembly of four potential Pierce s Disease insect vectors from Arizona vineyards.</title>
        <authorList>
            <person name="Tassone E.E."/>
        </authorList>
    </citation>
    <scope>NUCLEOTIDE SEQUENCE</scope>
</reference>
<feature type="compositionally biased region" description="Acidic residues" evidence="1">
    <location>
        <begin position="744"/>
        <end position="758"/>
    </location>
</feature>
<evidence type="ECO:0000313" key="2">
    <source>
        <dbReference type="EMBL" id="JAS95327.1"/>
    </source>
</evidence>
<accession>A0A1B6J828</accession>
<name>A0A1B6J828_9HEMI</name>